<evidence type="ECO:0000313" key="8">
    <source>
        <dbReference type="Proteomes" id="UP001598114"/>
    </source>
</evidence>
<organism evidence="7 8">
    <name type="scientific">Aquirufa echingensis</name>
    <dbReference type="NCBI Taxonomy" id="3096516"/>
    <lineage>
        <taxon>Bacteria</taxon>
        <taxon>Pseudomonadati</taxon>
        <taxon>Bacteroidota</taxon>
        <taxon>Cytophagia</taxon>
        <taxon>Cytophagales</taxon>
        <taxon>Flectobacillaceae</taxon>
        <taxon>Aquirufa</taxon>
    </lineage>
</organism>
<evidence type="ECO:0000259" key="6">
    <source>
        <dbReference type="PROSITE" id="PS50850"/>
    </source>
</evidence>
<keyword evidence="4 5" id="KW-0472">Membrane</keyword>
<feature type="transmembrane region" description="Helical" evidence="5">
    <location>
        <begin position="42"/>
        <end position="65"/>
    </location>
</feature>
<feature type="domain" description="Major facilitator superfamily (MFS) profile" evidence="6">
    <location>
        <begin position="7"/>
        <end position="379"/>
    </location>
</feature>
<evidence type="ECO:0000256" key="4">
    <source>
        <dbReference type="ARBA" id="ARBA00023136"/>
    </source>
</evidence>
<protein>
    <submittedName>
        <fullName evidence="7">MFS transporter</fullName>
    </submittedName>
</protein>
<reference evidence="7 8" key="1">
    <citation type="submission" date="2024-03" db="EMBL/GenBank/DDBJ databases">
        <title>Aquirufa genome sequencing.</title>
        <authorList>
            <person name="Pitt A."/>
            <person name="Hahn M.W."/>
        </authorList>
    </citation>
    <scope>NUCLEOTIDE SEQUENCE [LARGE SCALE GENOMIC DNA]</scope>
    <source>
        <strain evidence="7 8">PLAD-142S6K</strain>
    </source>
</reference>
<dbReference type="RefSeq" id="WP_377976065.1">
    <property type="nucleotide sequence ID" value="NZ_JBBKYA010000003.1"/>
</dbReference>
<sequence>MSQLIKNRLSIGVLFLLCGLNFATWATRIPDFKYLLHLSDAALGTVLMGLPLGSLVSLPLAGWLISKFNSKMICIVAVFLYMLIIPIIGFSANSYMLFVCLFFFGMAGDILNIAMNTQVVALEAKMNKIIMSSFHAIFSIGLMLGALLGGYLSRMGFDFQTHFYLIAIINLLSIPVFYPNLLKDEAKKEDDQKPKSSILNLGPYLTILALVAFCGMLCEGAMADWITLYFKEDVDLSTYATTIGFSSFALAMVVGRFTGDYISQNFGVRNILTLNGLLISAGMLLTLFVPTVEVKILGCFLTGLGISTIVPLIYSQAGNQKNIEPAIAIAGVSTIAYIGFLIGPVLIGYLADFLNLQNALFLLVILGIMASFVANKFIK</sequence>
<dbReference type="PANTHER" id="PTHR23514">
    <property type="entry name" value="BYPASS OF STOP CODON PROTEIN 6"/>
    <property type="match status" value="1"/>
</dbReference>
<dbReference type="Pfam" id="PF07690">
    <property type="entry name" value="MFS_1"/>
    <property type="match status" value="1"/>
</dbReference>
<dbReference type="InterPro" id="IPR020846">
    <property type="entry name" value="MFS_dom"/>
</dbReference>
<keyword evidence="3 5" id="KW-1133">Transmembrane helix</keyword>
<feature type="transmembrane region" description="Helical" evidence="5">
    <location>
        <begin position="359"/>
        <end position="378"/>
    </location>
</feature>
<dbReference type="SUPFAM" id="SSF103473">
    <property type="entry name" value="MFS general substrate transporter"/>
    <property type="match status" value="1"/>
</dbReference>
<proteinExistence type="predicted"/>
<dbReference type="InterPro" id="IPR036259">
    <property type="entry name" value="MFS_trans_sf"/>
</dbReference>
<evidence type="ECO:0000313" key="7">
    <source>
        <dbReference type="EMBL" id="MFD3275808.1"/>
    </source>
</evidence>
<dbReference type="PANTHER" id="PTHR23514:SF13">
    <property type="entry name" value="INNER MEMBRANE PROTEIN YBJJ"/>
    <property type="match status" value="1"/>
</dbReference>
<keyword evidence="8" id="KW-1185">Reference proteome</keyword>
<feature type="transmembrane region" description="Helical" evidence="5">
    <location>
        <begin position="295"/>
        <end position="314"/>
    </location>
</feature>
<evidence type="ECO:0000256" key="3">
    <source>
        <dbReference type="ARBA" id="ARBA00022989"/>
    </source>
</evidence>
<dbReference type="InterPro" id="IPR051788">
    <property type="entry name" value="MFS_Transporter"/>
</dbReference>
<feature type="transmembrane region" description="Helical" evidence="5">
    <location>
        <begin position="271"/>
        <end position="289"/>
    </location>
</feature>
<feature type="transmembrane region" description="Helical" evidence="5">
    <location>
        <begin position="236"/>
        <end position="259"/>
    </location>
</feature>
<name>A0ABW6D430_9BACT</name>
<dbReference type="Gene3D" id="1.20.1250.20">
    <property type="entry name" value="MFS general substrate transporter like domains"/>
    <property type="match status" value="2"/>
</dbReference>
<dbReference type="EMBL" id="JBBKYA010000003">
    <property type="protein sequence ID" value="MFD3275808.1"/>
    <property type="molecule type" value="Genomic_DNA"/>
</dbReference>
<feature type="transmembrane region" description="Helical" evidence="5">
    <location>
        <begin position="72"/>
        <end position="89"/>
    </location>
</feature>
<feature type="transmembrane region" description="Helical" evidence="5">
    <location>
        <begin position="163"/>
        <end position="182"/>
    </location>
</feature>
<accession>A0ABW6D430</accession>
<dbReference type="InterPro" id="IPR011701">
    <property type="entry name" value="MFS"/>
</dbReference>
<feature type="transmembrane region" description="Helical" evidence="5">
    <location>
        <begin position="326"/>
        <end position="347"/>
    </location>
</feature>
<gene>
    <name evidence="7" type="ORF">SKC38_06180</name>
</gene>
<feature type="transmembrane region" description="Helical" evidence="5">
    <location>
        <begin position="95"/>
        <end position="117"/>
    </location>
</feature>
<evidence type="ECO:0000256" key="2">
    <source>
        <dbReference type="ARBA" id="ARBA00022692"/>
    </source>
</evidence>
<dbReference type="PROSITE" id="PS50850">
    <property type="entry name" value="MFS"/>
    <property type="match status" value="1"/>
</dbReference>
<evidence type="ECO:0000256" key="1">
    <source>
        <dbReference type="ARBA" id="ARBA00004141"/>
    </source>
</evidence>
<dbReference type="CDD" id="cd17393">
    <property type="entry name" value="MFS_MosC_like"/>
    <property type="match status" value="1"/>
</dbReference>
<feature type="transmembrane region" description="Helical" evidence="5">
    <location>
        <begin position="129"/>
        <end position="151"/>
    </location>
</feature>
<feature type="transmembrane region" description="Helical" evidence="5">
    <location>
        <begin position="203"/>
        <end position="230"/>
    </location>
</feature>
<keyword evidence="2 5" id="KW-0812">Transmembrane</keyword>
<dbReference type="Proteomes" id="UP001598114">
    <property type="component" value="Unassembled WGS sequence"/>
</dbReference>
<comment type="subcellular location">
    <subcellularLocation>
        <location evidence="1">Membrane</location>
        <topology evidence="1">Multi-pass membrane protein</topology>
    </subcellularLocation>
</comment>
<evidence type="ECO:0000256" key="5">
    <source>
        <dbReference type="SAM" id="Phobius"/>
    </source>
</evidence>
<comment type="caution">
    <text evidence="7">The sequence shown here is derived from an EMBL/GenBank/DDBJ whole genome shotgun (WGS) entry which is preliminary data.</text>
</comment>